<organism evidence="1 2">
    <name type="scientific">Romanomermis culicivorax</name>
    <name type="common">Nematode worm</name>
    <dbReference type="NCBI Taxonomy" id="13658"/>
    <lineage>
        <taxon>Eukaryota</taxon>
        <taxon>Metazoa</taxon>
        <taxon>Ecdysozoa</taxon>
        <taxon>Nematoda</taxon>
        <taxon>Enoplea</taxon>
        <taxon>Dorylaimia</taxon>
        <taxon>Mermithida</taxon>
        <taxon>Mermithoidea</taxon>
        <taxon>Mermithidae</taxon>
        <taxon>Romanomermis</taxon>
    </lineage>
</organism>
<sequence>MVLQGMKDTDAQLKLACLEIHLGGAEFSEIQKSANSENPPKPFEHRPHSAIQNPIFLAPENIKAFIQATMLEI</sequence>
<keyword evidence="1" id="KW-1185">Reference proteome</keyword>
<dbReference type="Proteomes" id="UP000887565">
    <property type="component" value="Unplaced"/>
</dbReference>
<protein>
    <submittedName>
        <fullName evidence="2">Uncharacterized protein</fullName>
    </submittedName>
</protein>
<dbReference type="AlphaFoldDB" id="A0A915HSL8"/>
<evidence type="ECO:0000313" key="1">
    <source>
        <dbReference type="Proteomes" id="UP000887565"/>
    </source>
</evidence>
<accession>A0A915HSL8</accession>
<proteinExistence type="predicted"/>
<dbReference type="WBParaSite" id="nRc.2.0.1.t04754-RA">
    <property type="protein sequence ID" value="nRc.2.0.1.t04754-RA"/>
    <property type="gene ID" value="nRc.2.0.1.g04754"/>
</dbReference>
<reference evidence="2" key="1">
    <citation type="submission" date="2022-11" db="UniProtKB">
        <authorList>
            <consortium name="WormBaseParasite"/>
        </authorList>
    </citation>
    <scope>IDENTIFICATION</scope>
</reference>
<name>A0A915HSL8_ROMCU</name>
<evidence type="ECO:0000313" key="2">
    <source>
        <dbReference type="WBParaSite" id="nRc.2.0.1.t04754-RA"/>
    </source>
</evidence>